<evidence type="ECO:0000256" key="1">
    <source>
        <dbReference type="ARBA" id="ARBA00008279"/>
    </source>
</evidence>
<dbReference type="AlphaFoldDB" id="A0AAD3D7Y2"/>
<feature type="region of interest" description="Disordered" evidence="8">
    <location>
        <begin position="52"/>
        <end position="88"/>
    </location>
</feature>
<keyword evidence="6" id="KW-0342">GTP-binding</keyword>
<feature type="compositionally biased region" description="Basic residues" evidence="8">
    <location>
        <begin position="54"/>
        <end position="67"/>
    </location>
</feature>
<dbReference type="InterPro" id="IPR027417">
    <property type="entry name" value="P-loop_NTPase"/>
</dbReference>
<evidence type="ECO:0000256" key="5">
    <source>
        <dbReference type="ARBA" id="ARBA00022741"/>
    </source>
</evidence>
<dbReference type="InterPro" id="IPR015946">
    <property type="entry name" value="KH_dom-like_a/b"/>
</dbReference>
<feature type="domain" description="G" evidence="9">
    <location>
        <begin position="77"/>
        <end position="168"/>
    </location>
</feature>
<organism evidence="11 12">
    <name type="scientific">Chaetoceros tenuissimus</name>
    <dbReference type="NCBI Taxonomy" id="426638"/>
    <lineage>
        <taxon>Eukaryota</taxon>
        <taxon>Sar</taxon>
        <taxon>Stramenopiles</taxon>
        <taxon>Ochrophyta</taxon>
        <taxon>Bacillariophyta</taxon>
        <taxon>Coscinodiscophyceae</taxon>
        <taxon>Chaetocerotophycidae</taxon>
        <taxon>Chaetocerotales</taxon>
        <taxon>Chaetocerotaceae</taxon>
        <taxon>Chaetoceros</taxon>
    </lineage>
</organism>
<feature type="domain" description="GTPase Der C-terminal KH-domain-like" evidence="10">
    <location>
        <begin position="470"/>
        <end position="548"/>
    </location>
</feature>
<accession>A0AAD3D7Y2</accession>
<keyword evidence="3" id="KW-0690">Ribosome biogenesis</keyword>
<comment type="caution">
    <text evidence="11">The sequence shown here is derived from an EMBL/GenBank/DDBJ whole genome shotgun (WGS) entry which is preliminary data.</text>
</comment>
<name>A0AAD3D7Y2_9STRA</name>
<feature type="region of interest" description="Disordered" evidence="8">
    <location>
        <begin position="262"/>
        <end position="282"/>
    </location>
</feature>
<keyword evidence="12" id="KW-1185">Reference proteome</keyword>
<reference evidence="11 12" key="1">
    <citation type="journal article" date="2021" name="Sci. Rep.">
        <title>The genome of the diatom Chaetoceros tenuissimus carries an ancient integrated fragment of an extant virus.</title>
        <authorList>
            <person name="Hongo Y."/>
            <person name="Kimura K."/>
            <person name="Takaki Y."/>
            <person name="Yoshida Y."/>
            <person name="Baba S."/>
            <person name="Kobayashi G."/>
            <person name="Nagasaki K."/>
            <person name="Hano T."/>
            <person name="Tomaru Y."/>
        </authorList>
    </citation>
    <scope>NUCLEOTIDE SEQUENCE [LARGE SCALE GENOMIC DNA]</scope>
    <source>
        <strain evidence="11 12">NIES-3715</strain>
    </source>
</reference>
<evidence type="ECO:0000256" key="3">
    <source>
        <dbReference type="ARBA" id="ARBA00022517"/>
    </source>
</evidence>
<evidence type="ECO:0000259" key="10">
    <source>
        <dbReference type="Pfam" id="PF14714"/>
    </source>
</evidence>
<dbReference type="CDD" id="cd01895">
    <property type="entry name" value="EngA2"/>
    <property type="match status" value="1"/>
</dbReference>
<evidence type="ECO:0000256" key="4">
    <source>
        <dbReference type="ARBA" id="ARBA00022737"/>
    </source>
</evidence>
<evidence type="ECO:0000256" key="8">
    <source>
        <dbReference type="SAM" id="MobiDB-lite"/>
    </source>
</evidence>
<dbReference type="EMBL" id="BLLK01000062">
    <property type="protein sequence ID" value="GFH59383.1"/>
    <property type="molecule type" value="Genomic_DNA"/>
</dbReference>
<evidence type="ECO:0000256" key="2">
    <source>
        <dbReference type="ARBA" id="ARBA00020953"/>
    </source>
</evidence>
<dbReference type="PANTHER" id="PTHR43834:SF6">
    <property type="entry name" value="GTPASE DER"/>
    <property type="match status" value="1"/>
</dbReference>
<gene>
    <name evidence="11" type="ORF">CTEN210_15859</name>
</gene>
<evidence type="ECO:0000256" key="6">
    <source>
        <dbReference type="ARBA" id="ARBA00023134"/>
    </source>
</evidence>
<proteinExistence type="inferred from homology"/>
<dbReference type="Proteomes" id="UP001054902">
    <property type="component" value="Unassembled WGS sequence"/>
</dbReference>
<keyword evidence="5" id="KW-0547">Nucleotide-binding</keyword>
<evidence type="ECO:0000256" key="7">
    <source>
        <dbReference type="ARBA" id="ARBA00032345"/>
    </source>
</evidence>
<feature type="domain" description="G" evidence="9">
    <location>
        <begin position="20"/>
        <end position="43"/>
    </location>
</feature>
<dbReference type="HAMAP" id="MF_00195">
    <property type="entry name" value="GTPase_Der"/>
    <property type="match status" value="1"/>
</dbReference>
<dbReference type="NCBIfam" id="TIGR00231">
    <property type="entry name" value="small_GTP"/>
    <property type="match status" value="1"/>
</dbReference>
<dbReference type="InterPro" id="IPR005225">
    <property type="entry name" value="Small_GTP-bd"/>
</dbReference>
<dbReference type="Pfam" id="PF01926">
    <property type="entry name" value="MMR_HSR1"/>
    <property type="match status" value="3"/>
</dbReference>
<sequence length="599" mass="67463">MCNFSTLEDIQKNEKKQNLTVAVLGPPNAGKSTLFNRLMCKEANKTYRLASEKKLHKKKRSRGRIGHKNPSDREGGAIVSSTPGTTRDRRECIGRIGGTYFTLVDTAGVDSERIDLLTSGRSKKDPVEVDMMLQTLEAAKNADLIFLMFDAKVGITTDLEETCRWLRKVGGHQWHQDDQDNANAPEGLDPLKKRVVILGNKLEGDAWANYYDVDSTVMDHLAEIERLGFGEVVPISAEHGEGFADIAAIIEDMTDLKRRALGLPDPQDNVDESSEKEMKKKEKPLRLAVLGRQNVGKSTMVNALLKQNRVICGAKAGLTRDAIAVDWQWNNRPVQLVDTAGIRRMAKRDHSDNIEDLAVKDAMRAMKVADVAVLVLDAEARMLQRQELAIADAVVREGRALVVAANKMDLLVDSEYSKEQYATDVRRQIEARFPGLRMTPVVPMSSLTGQSVEDLMPVVFNARERWARVINTGLLNRWLIDVLEDKAPPIVNGRQARIKYIMQTKGRPPTFLLFCNVDALPSSYMRYLTRNFQETFSMYGMEVRLAVKTGTNPYHDKTEKQRGGMGIGGREMRKKRMIRELKATGKPIKKGVRRRYQRR</sequence>
<dbReference type="GO" id="GO:0005525">
    <property type="term" value="F:GTP binding"/>
    <property type="evidence" value="ECO:0007669"/>
    <property type="project" value="UniProtKB-KW"/>
</dbReference>
<evidence type="ECO:0000313" key="12">
    <source>
        <dbReference type="Proteomes" id="UP001054902"/>
    </source>
</evidence>
<keyword evidence="4" id="KW-0677">Repeat</keyword>
<dbReference type="Pfam" id="PF14714">
    <property type="entry name" value="KH_dom-like"/>
    <property type="match status" value="1"/>
</dbReference>
<dbReference type="Gene3D" id="3.40.50.300">
    <property type="entry name" value="P-loop containing nucleotide triphosphate hydrolases"/>
    <property type="match status" value="2"/>
</dbReference>
<protein>
    <recommendedName>
        <fullName evidence="2">GTPase Der</fullName>
    </recommendedName>
    <alternativeName>
        <fullName evidence="7">GTP-binding protein EngA</fullName>
    </alternativeName>
</protein>
<evidence type="ECO:0000313" key="11">
    <source>
        <dbReference type="EMBL" id="GFH59383.1"/>
    </source>
</evidence>
<feature type="domain" description="G" evidence="9">
    <location>
        <begin position="287"/>
        <end position="407"/>
    </location>
</feature>
<evidence type="ECO:0000259" key="9">
    <source>
        <dbReference type="Pfam" id="PF01926"/>
    </source>
</evidence>
<dbReference type="PANTHER" id="PTHR43834">
    <property type="entry name" value="GTPASE DER"/>
    <property type="match status" value="1"/>
</dbReference>
<comment type="similarity">
    <text evidence="1">Belongs to the TRAFAC class TrmE-Era-EngA-EngB-Septin-like GTPase superfamily. EngA (Der) GTPase family.</text>
</comment>
<dbReference type="SUPFAM" id="SSF52540">
    <property type="entry name" value="P-loop containing nucleoside triphosphate hydrolases"/>
    <property type="match status" value="2"/>
</dbReference>
<dbReference type="InterPro" id="IPR006073">
    <property type="entry name" value="GTP-bd"/>
</dbReference>
<dbReference type="InterPro" id="IPR032859">
    <property type="entry name" value="KH_dom-like"/>
</dbReference>
<dbReference type="GO" id="GO:0042254">
    <property type="term" value="P:ribosome biogenesis"/>
    <property type="evidence" value="ECO:0007669"/>
    <property type="project" value="UniProtKB-KW"/>
</dbReference>
<dbReference type="Gene3D" id="3.30.300.20">
    <property type="match status" value="1"/>
</dbReference>
<dbReference type="InterPro" id="IPR016484">
    <property type="entry name" value="GTPase_Der"/>
</dbReference>